<proteinExistence type="predicted"/>
<dbReference type="PATRIC" id="fig|273035.7.peg.562"/>
<dbReference type="InterPro" id="IPR012340">
    <property type="entry name" value="NA-bd_OB-fold"/>
</dbReference>
<gene>
    <name evidence="1" type="ORF">SKUN_00474</name>
</gene>
<organism evidence="1 2">
    <name type="scientific">Spiroplasma kunkelii CR2-3x</name>
    <dbReference type="NCBI Taxonomy" id="273035"/>
    <lineage>
        <taxon>Bacteria</taxon>
        <taxon>Bacillati</taxon>
        <taxon>Mycoplasmatota</taxon>
        <taxon>Mollicutes</taxon>
        <taxon>Entomoplasmatales</taxon>
        <taxon>Spiroplasmataceae</taxon>
        <taxon>Spiroplasma</taxon>
    </lineage>
</organism>
<evidence type="ECO:0000313" key="1">
    <source>
        <dbReference type="EMBL" id="ALA97376.1"/>
    </source>
</evidence>
<dbReference type="Proteomes" id="UP000062963">
    <property type="component" value="Chromosome"/>
</dbReference>
<dbReference type="AlphaFoldDB" id="A0A0K2JGL9"/>
<sequence>MYNNNKPQHRFNKKNEQFINDEKFLLASKQPQLKTVTSKDGQIRDLCEFWVLHNGEEVQCVVWNDLAQKLNAEFNLESFTAITITYKKNFNDFTGKTRYSVRDFAFTN</sequence>
<keyword evidence="2" id="KW-1185">Reference proteome</keyword>
<protein>
    <submittedName>
        <fullName evidence="1">Uncharacterized protein</fullName>
    </submittedName>
</protein>
<dbReference type="RefSeq" id="WP_053390675.1">
    <property type="nucleotide sequence ID" value="NZ_CP010899.1"/>
</dbReference>
<dbReference type="OrthoDB" id="389437at2"/>
<name>A0A0K2JGL9_SPIKU</name>
<dbReference type="STRING" id="273035.SKUN_00474"/>
<dbReference type="EMBL" id="CP010899">
    <property type="protein sequence ID" value="ALA97376.1"/>
    <property type="molecule type" value="Genomic_DNA"/>
</dbReference>
<dbReference type="Gene3D" id="2.40.50.140">
    <property type="entry name" value="Nucleic acid-binding proteins"/>
    <property type="match status" value="1"/>
</dbReference>
<reference evidence="1 2" key="1">
    <citation type="journal article" date="2015" name="Genome Announc.">
        <title>Complete Genome Sequence of Spiroplasma kunkelii Strain CR2-3x, Causal Agent of Corn Stunt Disease in Zea mays L.</title>
        <authorList>
            <person name="Davis R.E."/>
            <person name="Shao J."/>
            <person name="Dally E.L."/>
            <person name="Zhao Y."/>
            <person name="Gasparich G.E."/>
            <person name="Gaynor B.J."/>
            <person name="Athey J.C."/>
            <person name="Harrison N.A."/>
            <person name="Donofrio N."/>
        </authorList>
    </citation>
    <scope>NUCLEOTIDE SEQUENCE [LARGE SCALE GENOMIC DNA]</scope>
    <source>
        <strain evidence="1 2">CR2-3x</strain>
    </source>
</reference>
<accession>A0A0K2JGL9</accession>
<evidence type="ECO:0000313" key="2">
    <source>
        <dbReference type="Proteomes" id="UP000062963"/>
    </source>
</evidence>
<dbReference type="KEGG" id="skn:SKUN_00474"/>